<organism evidence="8 9">
    <name type="scientific">Aaosphaeria arxii CBS 175.79</name>
    <dbReference type="NCBI Taxonomy" id="1450172"/>
    <lineage>
        <taxon>Eukaryota</taxon>
        <taxon>Fungi</taxon>
        <taxon>Dikarya</taxon>
        <taxon>Ascomycota</taxon>
        <taxon>Pezizomycotina</taxon>
        <taxon>Dothideomycetes</taxon>
        <taxon>Pleosporomycetidae</taxon>
        <taxon>Pleosporales</taxon>
        <taxon>Pleosporales incertae sedis</taxon>
        <taxon>Aaosphaeria</taxon>
    </lineage>
</organism>
<dbReference type="PROSITE" id="PS51999">
    <property type="entry name" value="ZF_GRF"/>
    <property type="match status" value="1"/>
</dbReference>
<feature type="compositionally biased region" description="Basic residues" evidence="5">
    <location>
        <begin position="1"/>
        <end position="23"/>
    </location>
</feature>
<dbReference type="InterPro" id="IPR005123">
    <property type="entry name" value="Oxoglu/Fe-dep_dioxygenase_dom"/>
</dbReference>
<dbReference type="InterPro" id="IPR037151">
    <property type="entry name" value="AlkB-like_sf"/>
</dbReference>
<dbReference type="AlphaFoldDB" id="A0A6A5X6D3"/>
<feature type="domain" description="Fe2OG dioxygenase" evidence="6">
    <location>
        <begin position="256"/>
        <end position="374"/>
    </location>
</feature>
<feature type="region of interest" description="Disordered" evidence="5">
    <location>
        <begin position="1"/>
        <end position="35"/>
    </location>
</feature>
<name>A0A6A5X6D3_9PLEO</name>
<keyword evidence="2 4" id="KW-0863">Zinc-finger</keyword>
<keyword evidence="9" id="KW-1185">Reference proteome</keyword>
<evidence type="ECO:0000256" key="5">
    <source>
        <dbReference type="SAM" id="MobiDB-lite"/>
    </source>
</evidence>
<dbReference type="FunFam" id="2.60.120.590:FF:000010">
    <property type="entry name" value="GRF zinc finger domain protein"/>
    <property type="match status" value="1"/>
</dbReference>
<feature type="region of interest" description="Disordered" evidence="5">
    <location>
        <begin position="73"/>
        <end position="93"/>
    </location>
</feature>
<evidence type="ECO:0000259" key="7">
    <source>
        <dbReference type="PROSITE" id="PS51999"/>
    </source>
</evidence>
<evidence type="ECO:0000256" key="2">
    <source>
        <dbReference type="ARBA" id="ARBA00022771"/>
    </source>
</evidence>
<dbReference type="InterPro" id="IPR032854">
    <property type="entry name" value="ALKBH3"/>
</dbReference>
<dbReference type="InterPro" id="IPR010666">
    <property type="entry name" value="Znf_GRF"/>
</dbReference>
<dbReference type="Proteomes" id="UP000799778">
    <property type="component" value="Unassembled WGS sequence"/>
</dbReference>
<dbReference type="Gene3D" id="2.60.120.590">
    <property type="entry name" value="Alpha-ketoglutarate-dependent dioxygenase AlkB-like"/>
    <property type="match status" value="1"/>
</dbReference>
<reference evidence="8" key="1">
    <citation type="journal article" date="2020" name="Stud. Mycol.">
        <title>101 Dothideomycetes genomes: a test case for predicting lifestyles and emergence of pathogens.</title>
        <authorList>
            <person name="Haridas S."/>
            <person name="Albert R."/>
            <person name="Binder M."/>
            <person name="Bloem J."/>
            <person name="Labutti K."/>
            <person name="Salamov A."/>
            <person name="Andreopoulos B."/>
            <person name="Baker S."/>
            <person name="Barry K."/>
            <person name="Bills G."/>
            <person name="Bluhm B."/>
            <person name="Cannon C."/>
            <person name="Castanera R."/>
            <person name="Culley D."/>
            <person name="Daum C."/>
            <person name="Ezra D."/>
            <person name="Gonzalez J."/>
            <person name="Henrissat B."/>
            <person name="Kuo A."/>
            <person name="Liang C."/>
            <person name="Lipzen A."/>
            <person name="Lutzoni F."/>
            <person name="Magnuson J."/>
            <person name="Mondo S."/>
            <person name="Nolan M."/>
            <person name="Ohm R."/>
            <person name="Pangilinan J."/>
            <person name="Park H.-J."/>
            <person name="Ramirez L."/>
            <person name="Alfaro M."/>
            <person name="Sun H."/>
            <person name="Tritt A."/>
            <person name="Yoshinaga Y."/>
            <person name="Zwiers L.-H."/>
            <person name="Turgeon B."/>
            <person name="Goodwin S."/>
            <person name="Spatafora J."/>
            <person name="Crous P."/>
            <person name="Grigoriev I."/>
        </authorList>
    </citation>
    <scope>NUCLEOTIDE SEQUENCE</scope>
    <source>
        <strain evidence="8">CBS 175.79</strain>
    </source>
</reference>
<dbReference type="PANTHER" id="PTHR31212">
    <property type="entry name" value="ALPHA-KETOGLUTARATE-DEPENDENT DIOXYGENASE ALKB HOMOLOG 3"/>
    <property type="match status" value="1"/>
</dbReference>
<keyword evidence="1" id="KW-0479">Metal-binding</keyword>
<accession>A0A6A5X6D3</accession>
<evidence type="ECO:0000256" key="3">
    <source>
        <dbReference type="ARBA" id="ARBA00022833"/>
    </source>
</evidence>
<dbReference type="SUPFAM" id="SSF51197">
    <property type="entry name" value="Clavaminate synthase-like"/>
    <property type="match status" value="1"/>
</dbReference>
<proteinExistence type="predicted"/>
<feature type="domain" description="GRF-type" evidence="7">
    <location>
        <begin position="385"/>
        <end position="430"/>
    </location>
</feature>
<dbReference type="CDD" id="cd14279">
    <property type="entry name" value="CUE"/>
    <property type="match status" value="1"/>
</dbReference>
<dbReference type="GO" id="GO:0008270">
    <property type="term" value="F:zinc ion binding"/>
    <property type="evidence" value="ECO:0007669"/>
    <property type="project" value="UniProtKB-KW"/>
</dbReference>
<evidence type="ECO:0000256" key="1">
    <source>
        <dbReference type="ARBA" id="ARBA00022723"/>
    </source>
</evidence>
<dbReference type="Pfam" id="PF13532">
    <property type="entry name" value="2OG-FeII_Oxy_2"/>
    <property type="match status" value="1"/>
</dbReference>
<evidence type="ECO:0000256" key="4">
    <source>
        <dbReference type="PROSITE-ProRule" id="PRU01343"/>
    </source>
</evidence>
<dbReference type="PROSITE" id="PS51471">
    <property type="entry name" value="FE2OG_OXY"/>
    <property type="match status" value="1"/>
</dbReference>
<evidence type="ECO:0000259" key="6">
    <source>
        <dbReference type="PROSITE" id="PS51471"/>
    </source>
</evidence>
<dbReference type="PANTHER" id="PTHR31212:SF4">
    <property type="entry name" value="ALPHA-KETOGLUTARATE-DEPENDENT DIOXYGENASE ALKB HOMOLOG 3"/>
    <property type="match status" value="1"/>
</dbReference>
<gene>
    <name evidence="8" type="ORF">BU24DRAFT_415867</name>
</gene>
<dbReference type="GeneID" id="54283725"/>
<protein>
    <submittedName>
        <fullName evidence="8">Uncharacterized protein</fullName>
    </submittedName>
</protein>
<evidence type="ECO:0000313" key="9">
    <source>
        <dbReference type="Proteomes" id="UP000799778"/>
    </source>
</evidence>
<dbReference type="GO" id="GO:0051213">
    <property type="term" value="F:dioxygenase activity"/>
    <property type="evidence" value="ECO:0007669"/>
    <property type="project" value="InterPro"/>
</dbReference>
<sequence>MDAFVSRKRRRISSHSPTRKATHSRPQCSDRNDADDDSTDFKLAVLASLHPELSEELLLDALLSCDGSTEMASEAISQSNENKRKNSRTSLSKSGVVGYQSSLASYRVGANGGVGKKPLTRRGKTLFLYSPDDIEANTPCSIIHHFLPPAEANALLLELLEDAPTYSNIEFQLFDRVVKSPHTFCFYVNSLAEAEAQKTEYLYDGRKIDDVRQSLPEMLKVSDKVEAAVNSEIQRRIRDFYPNGEKLKYQSPGPWKANTAFVNCYDGPNESVGYHSDQLTYLGPRAVIGSLSLGVAREFRIRKVVAEDDAHRKEDGTLADAQGQISIHLPHNSLLVMHAEMQEEWKHSIAPAQAIDPHPLAKNKRLNITYRSYKDHLHPRYTPKCRCGVSTVLRCVTRKKETRGRYMWMCHVNYVPGEEGCGFFQWAEFDADGNPPWVTKHDAVLDEIAKAKDQ</sequence>
<dbReference type="EMBL" id="ML978083">
    <property type="protein sequence ID" value="KAF2008509.1"/>
    <property type="molecule type" value="Genomic_DNA"/>
</dbReference>
<dbReference type="InterPro" id="IPR027450">
    <property type="entry name" value="AlkB-like"/>
</dbReference>
<dbReference type="RefSeq" id="XP_033376848.1">
    <property type="nucleotide sequence ID" value="XM_033526328.1"/>
</dbReference>
<evidence type="ECO:0000313" key="8">
    <source>
        <dbReference type="EMBL" id="KAF2008509.1"/>
    </source>
</evidence>
<dbReference type="GO" id="GO:0006307">
    <property type="term" value="P:DNA alkylation repair"/>
    <property type="evidence" value="ECO:0007669"/>
    <property type="project" value="InterPro"/>
</dbReference>
<dbReference type="OrthoDB" id="545910at2759"/>
<keyword evidence="3" id="KW-0862">Zinc</keyword>